<proteinExistence type="predicted"/>
<comment type="caution">
    <text evidence="1">The sequence shown here is derived from an EMBL/GenBank/DDBJ whole genome shotgun (WGS) entry which is preliminary data.</text>
</comment>
<sequence>MYQDVPQNLDFPELEKRILKFWEDNKTFEKLAARNRFVRRSFSIGGGSAPKIRFSDGPITANNPMGI</sequence>
<gene>
    <name evidence="1" type="ORF">HY768_06175</name>
</gene>
<evidence type="ECO:0000313" key="1">
    <source>
        <dbReference type="EMBL" id="MBI4726795.1"/>
    </source>
</evidence>
<dbReference type="AlphaFoldDB" id="A0A933IAB7"/>
<dbReference type="Proteomes" id="UP000736328">
    <property type="component" value="Unassembled WGS sequence"/>
</dbReference>
<accession>A0A933IAB7</accession>
<protein>
    <submittedName>
        <fullName evidence="1">Uncharacterized protein</fullName>
    </submittedName>
</protein>
<name>A0A933IAB7_UNCT6</name>
<organism evidence="1 2">
    <name type="scientific">candidate division TA06 bacterium</name>
    <dbReference type="NCBI Taxonomy" id="2250710"/>
    <lineage>
        <taxon>Bacteria</taxon>
        <taxon>Bacteria division TA06</taxon>
    </lineage>
</organism>
<reference evidence="1" key="1">
    <citation type="submission" date="2020-07" db="EMBL/GenBank/DDBJ databases">
        <title>Huge and variable diversity of episymbiotic CPR bacteria and DPANN archaea in groundwater ecosystems.</title>
        <authorList>
            <person name="He C.Y."/>
            <person name="Keren R."/>
            <person name="Whittaker M."/>
            <person name="Farag I.F."/>
            <person name="Doudna J."/>
            <person name="Cate J.H.D."/>
            <person name="Banfield J.F."/>
        </authorList>
    </citation>
    <scope>NUCLEOTIDE SEQUENCE</scope>
    <source>
        <strain evidence="1">NC_groundwater_1520_Pr4_B-0.1um_53_5</strain>
    </source>
</reference>
<dbReference type="EMBL" id="JACQXR010000081">
    <property type="protein sequence ID" value="MBI4726795.1"/>
    <property type="molecule type" value="Genomic_DNA"/>
</dbReference>
<evidence type="ECO:0000313" key="2">
    <source>
        <dbReference type="Proteomes" id="UP000736328"/>
    </source>
</evidence>